<gene>
    <name evidence="3" type="ORF">CWS72_08835</name>
</gene>
<reference evidence="4" key="1">
    <citation type="submission" date="2017-12" db="EMBL/GenBank/DDBJ databases">
        <title>Draft genome sequence of Telmatospirillum siberiense 26-4b1T, an acidotolerant peatland alphaproteobacterium potentially involved in sulfur cycling.</title>
        <authorList>
            <person name="Hausmann B."/>
            <person name="Pjevac P."/>
            <person name="Schreck K."/>
            <person name="Herbold C.W."/>
            <person name="Daims H."/>
            <person name="Wagner M."/>
            <person name="Pester M."/>
            <person name="Loy A."/>
        </authorList>
    </citation>
    <scope>NUCLEOTIDE SEQUENCE [LARGE SCALE GENOMIC DNA]</scope>
    <source>
        <strain evidence="4">26-4b1</strain>
    </source>
</reference>
<feature type="domain" description="Fatty acid desaturase" evidence="2">
    <location>
        <begin position="65"/>
        <end position="270"/>
    </location>
</feature>
<dbReference type="GO" id="GO:0046513">
    <property type="term" value="P:ceramide biosynthetic process"/>
    <property type="evidence" value="ECO:0007669"/>
    <property type="project" value="TreeGrafter"/>
</dbReference>
<name>A0A2N3PX49_9PROT</name>
<dbReference type="PANTHER" id="PTHR12879">
    <property type="entry name" value="SPHINGOLIPID DELTA 4 DESATURASE/C-4 HYDROXYLASE PROTEIN DES2"/>
    <property type="match status" value="1"/>
</dbReference>
<feature type="transmembrane region" description="Helical" evidence="1">
    <location>
        <begin position="189"/>
        <end position="209"/>
    </location>
</feature>
<sequence>MLPPFRMPSRATCLGSGKGEFMIDAAVIKTLTVRDGRKAVFAILRDWVGIFAAIAIAQWAGNPLVTIAALWVIGAFQYALGDALLHEGAHGNLFAERKLNERLDVVYGLPFLRTMEAFKTEHLRHHGQLGKSGDYLVEDYRRFGLDRPHNIAWVWLLRPLIGWPAWHYLRQLRGLSPKSARRLATAWGVAFAVAWATGLLGPFLLYWVVPLLWCRYAFFYWSEIADHYNTVAGVRTRLHPVLNWFQHNKGYHAAHHRFPAVPWFNLPVAHIQLDQIETADLSSGPLETWRQLRRAHGGASPVDAI</sequence>
<dbReference type="EMBL" id="PIUM01000007">
    <property type="protein sequence ID" value="PKU24967.1"/>
    <property type="molecule type" value="Genomic_DNA"/>
</dbReference>
<organism evidence="3 4">
    <name type="scientific">Telmatospirillum siberiense</name>
    <dbReference type="NCBI Taxonomy" id="382514"/>
    <lineage>
        <taxon>Bacteria</taxon>
        <taxon>Pseudomonadati</taxon>
        <taxon>Pseudomonadota</taxon>
        <taxon>Alphaproteobacteria</taxon>
        <taxon>Rhodospirillales</taxon>
        <taxon>Rhodospirillaceae</taxon>
        <taxon>Telmatospirillum</taxon>
    </lineage>
</organism>
<dbReference type="InterPro" id="IPR005804">
    <property type="entry name" value="FA_desaturase_dom"/>
</dbReference>
<dbReference type="Pfam" id="PF00487">
    <property type="entry name" value="FA_desaturase"/>
    <property type="match status" value="1"/>
</dbReference>
<proteinExistence type="predicted"/>
<keyword evidence="1" id="KW-1133">Transmembrane helix</keyword>
<accession>A0A2N3PX49</accession>
<protein>
    <submittedName>
        <fullName evidence="3">Fatty acid desaturase</fullName>
    </submittedName>
</protein>
<dbReference type="PANTHER" id="PTHR12879:SF8">
    <property type="entry name" value="SPHINGOLIPID DELTA(4)-DESATURASE DES1"/>
    <property type="match status" value="1"/>
</dbReference>
<keyword evidence="1" id="KW-0472">Membrane</keyword>
<dbReference type="Proteomes" id="UP000233293">
    <property type="component" value="Unassembled WGS sequence"/>
</dbReference>
<comment type="caution">
    <text evidence="3">The sequence shown here is derived from an EMBL/GenBank/DDBJ whole genome shotgun (WGS) entry which is preliminary data.</text>
</comment>
<evidence type="ECO:0000313" key="3">
    <source>
        <dbReference type="EMBL" id="PKU24967.1"/>
    </source>
</evidence>
<evidence type="ECO:0000313" key="4">
    <source>
        <dbReference type="Proteomes" id="UP000233293"/>
    </source>
</evidence>
<dbReference type="AlphaFoldDB" id="A0A2N3PX49"/>
<dbReference type="GO" id="GO:0042284">
    <property type="term" value="F:sphingolipid delta-4 desaturase activity"/>
    <property type="evidence" value="ECO:0007669"/>
    <property type="project" value="TreeGrafter"/>
</dbReference>
<keyword evidence="4" id="KW-1185">Reference proteome</keyword>
<keyword evidence="1" id="KW-0812">Transmembrane</keyword>
<dbReference type="GO" id="GO:0016020">
    <property type="term" value="C:membrane"/>
    <property type="evidence" value="ECO:0007669"/>
    <property type="project" value="GOC"/>
</dbReference>
<evidence type="ECO:0000256" key="1">
    <source>
        <dbReference type="SAM" id="Phobius"/>
    </source>
</evidence>
<evidence type="ECO:0000259" key="2">
    <source>
        <dbReference type="Pfam" id="PF00487"/>
    </source>
</evidence>